<accession>A0AAE4SZT2</accession>
<dbReference type="InterPro" id="IPR000792">
    <property type="entry name" value="Tscrpt_reg_LuxR_C"/>
</dbReference>
<evidence type="ECO:0000259" key="6">
    <source>
        <dbReference type="PROSITE" id="PS50043"/>
    </source>
</evidence>
<dbReference type="AlphaFoldDB" id="A0AAE4SZT2"/>
<dbReference type="CDD" id="cd06170">
    <property type="entry name" value="LuxR_C_like"/>
    <property type="match status" value="1"/>
</dbReference>
<feature type="domain" description="Response regulatory" evidence="7">
    <location>
        <begin position="3"/>
        <end position="119"/>
    </location>
</feature>
<organism evidence="8 9">
    <name type="scientific">Corynebacterium tuberculostearicum</name>
    <dbReference type="NCBI Taxonomy" id="38304"/>
    <lineage>
        <taxon>Bacteria</taxon>
        <taxon>Bacillati</taxon>
        <taxon>Actinomycetota</taxon>
        <taxon>Actinomycetes</taxon>
        <taxon>Mycobacteriales</taxon>
        <taxon>Corynebacteriaceae</taxon>
        <taxon>Corynebacterium</taxon>
    </lineage>
</organism>
<dbReference type="PANTHER" id="PTHR43214:SF24">
    <property type="entry name" value="TRANSCRIPTIONAL REGULATORY PROTEIN NARL-RELATED"/>
    <property type="match status" value="1"/>
</dbReference>
<feature type="domain" description="HTH luxR-type" evidence="6">
    <location>
        <begin position="147"/>
        <end position="212"/>
    </location>
</feature>
<dbReference type="PANTHER" id="PTHR43214">
    <property type="entry name" value="TWO-COMPONENT RESPONSE REGULATOR"/>
    <property type="match status" value="1"/>
</dbReference>
<evidence type="ECO:0000256" key="3">
    <source>
        <dbReference type="ARBA" id="ARBA00023125"/>
    </source>
</evidence>
<dbReference type="Pfam" id="PF00072">
    <property type="entry name" value="Response_reg"/>
    <property type="match status" value="1"/>
</dbReference>
<dbReference type="InterPro" id="IPR016032">
    <property type="entry name" value="Sig_transdc_resp-reg_C-effctor"/>
</dbReference>
<evidence type="ECO:0000313" key="8">
    <source>
        <dbReference type="EMBL" id="MDV2420277.1"/>
    </source>
</evidence>
<dbReference type="SUPFAM" id="SSF52172">
    <property type="entry name" value="CheY-like"/>
    <property type="match status" value="1"/>
</dbReference>
<keyword evidence="2" id="KW-0805">Transcription regulation</keyword>
<dbReference type="Pfam" id="PF00196">
    <property type="entry name" value="GerE"/>
    <property type="match status" value="1"/>
</dbReference>
<dbReference type="SMART" id="SM00421">
    <property type="entry name" value="HTH_LUXR"/>
    <property type="match status" value="1"/>
</dbReference>
<evidence type="ECO:0000256" key="4">
    <source>
        <dbReference type="ARBA" id="ARBA00023163"/>
    </source>
</evidence>
<dbReference type="Gene3D" id="3.40.50.2300">
    <property type="match status" value="1"/>
</dbReference>
<dbReference type="PROSITE" id="PS00622">
    <property type="entry name" value="HTH_LUXR_1"/>
    <property type="match status" value="1"/>
</dbReference>
<dbReference type="PROSITE" id="PS50043">
    <property type="entry name" value="HTH_LUXR_2"/>
    <property type="match status" value="1"/>
</dbReference>
<dbReference type="SUPFAM" id="SSF46894">
    <property type="entry name" value="C-terminal effector domain of the bipartite response regulators"/>
    <property type="match status" value="1"/>
</dbReference>
<dbReference type="EMBL" id="JAVBIB010000021">
    <property type="protein sequence ID" value="MDV2420277.1"/>
    <property type="molecule type" value="Genomic_DNA"/>
</dbReference>
<keyword evidence="4" id="KW-0804">Transcription</keyword>
<keyword evidence="3" id="KW-0238">DNA-binding</keyword>
<dbReference type="InterPro" id="IPR058245">
    <property type="entry name" value="NreC/VraR/RcsB-like_REC"/>
</dbReference>
<keyword evidence="1 5" id="KW-0597">Phosphoprotein</keyword>
<evidence type="ECO:0000256" key="2">
    <source>
        <dbReference type="ARBA" id="ARBA00023015"/>
    </source>
</evidence>
<dbReference type="PROSITE" id="PS50110">
    <property type="entry name" value="RESPONSE_REGULATORY"/>
    <property type="match status" value="1"/>
</dbReference>
<gene>
    <name evidence="8" type="ORF">RAE03_10935</name>
</gene>
<reference evidence="8" key="1">
    <citation type="submission" date="2023-08" db="EMBL/GenBank/DDBJ databases">
        <title>Genomic characterization of the C. tuberculostearicum species complex, a ubiquitous member of the human skin microbiome.</title>
        <authorList>
            <person name="Ahmed N."/>
            <person name="Deming C."/>
            <person name="Conlan S."/>
            <person name="Segre J."/>
        </authorList>
    </citation>
    <scope>NUCLEOTIDE SEQUENCE</scope>
    <source>
        <strain evidence="8">CTNIH22</strain>
    </source>
</reference>
<dbReference type="GO" id="GO:0006355">
    <property type="term" value="P:regulation of DNA-templated transcription"/>
    <property type="evidence" value="ECO:0007669"/>
    <property type="project" value="InterPro"/>
</dbReference>
<dbReference type="Proteomes" id="UP001185706">
    <property type="component" value="Unassembled WGS sequence"/>
</dbReference>
<evidence type="ECO:0000256" key="1">
    <source>
        <dbReference type="ARBA" id="ARBA00022553"/>
    </source>
</evidence>
<proteinExistence type="predicted"/>
<dbReference type="GO" id="GO:0003677">
    <property type="term" value="F:DNA binding"/>
    <property type="evidence" value="ECO:0007669"/>
    <property type="project" value="UniProtKB-KW"/>
</dbReference>
<dbReference type="InterPro" id="IPR011006">
    <property type="entry name" value="CheY-like_superfamily"/>
</dbReference>
<dbReference type="SMART" id="SM00448">
    <property type="entry name" value="REC"/>
    <property type="match status" value="1"/>
</dbReference>
<feature type="modified residue" description="4-aspartylphosphate" evidence="5">
    <location>
        <position position="54"/>
    </location>
</feature>
<dbReference type="PRINTS" id="PR00038">
    <property type="entry name" value="HTHLUXR"/>
</dbReference>
<name>A0AAE4SZT2_9CORY</name>
<evidence type="ECO:0000256" key="5">
    <source>
        <dbReference type="PROSITE-ProRule" id="PRU00169"/>
    </source>
</evidence>
<sequence length="219" mass="23795">MIRLIVVDDDPFVLAGIKLMLAEQSDLEIVGTASNGREAIDQIRHFDPDVVLMDLRMPSMNGIEATRAIKQSSYTPRILALTTWDTDNMIRDALAAGADGFLLKDAHPQELASAIRRARNGEPALAPAVTRKLMAAFAHDTEVRQESLDALTLLSEMENDVALAIAQGLSNAEIANQLYMSVGNVKACVSRILTKLGLSNRVQIATLIERGQSSRSPES</sequence>
<dbReference type="RefSeq" id="WP_239236749.1">
    <property type="nucleotide sequence ID" value="NZ_CP073095.1"/>
</dbReference>
<dbReference type="InterPro" id="IPR001789">
    <property type="entry name" value="Sig_transdc_resp-reg_receiver"/>
</dbReference>
<dbReference type="GO" id="GO:0000160">
    <property type="term" value="P:phosphorelay signal transduction system"/>
    <property type="evidence" value="ECO:0007669"/>
    <property type="project" value="InterPro"/>
</dbReference>
<evidence type="ECO:0000259" key="7">
    <source>
        <dbReference type="PROSITE" id="PS50110"/>
    </source>
</evidence>
<evidence type="ECO:0000313" key="9">
    <source>
        <dbReference type="Proteomes" id="UP001185706"/>
    </source>
</evidence>
<comment type="caution">
    <text evidence="8">The sequence shown here is derived from an EMBL/GenBank/DDBJ whole genome shotgun (WGS) entry which is preliminary data.</text>
</comment>
<protein>
    <submittedName>
        <fullName evidence="8">Response regulator transcription factor</fullName>
    </submittedName>
</protein>
<dbReference type="CDD" id="cd17535">
    <property type="entry name" value="REC_NarL-like"/>
    <property type="match status" value="1"/>
</dbReference>
<dbReference type="InterPro" id="IPR039420">
    <property type="entry name" value="WalR-like"/>
</dbReference>